<dbReference type="EMBL" id="GFTR01000078">
    <property type="protein sequence ID" value="JAW16348.1"/>
    <property type="molecule type" value="Transcribed_RNA"/>
</dbReference>
<keyword evidence="1" id="KW-1133">Transmembrane helix</keyword>
<reference evidence="2" key="1">
    <citation type="journal article" date="2018" name="PLoS Negl. Trop. Dis.">
        <title>An insight into the salivary gland and fat body transcriptome of Panstrongylus lignarius (Hemiptera: Heteroptera), the main vector of Chagas disease in Peru.</title>
        <authorList>
            <person name="Nevoa J.C."/>
            <person name="Mendes M.T."/>
            <person name="da Silva M.V."/>
            <person name="Soares S.C."/>
            <person name="Oliveira C.J.F."/>
            <person name="Ribeiro J.M.C."/>
        </authorList>
    </citation>
    <scope>NUCLEOTIDE SEQUENCE</scope>
</reference>
<keyword evidence="1" id="KW-0812">Transmembrane</keyword>
<protein>
    <submittedName>
        <fullName evidence="2">Uncharacterized protein</fullName>
    </submittedName>
</protein>
<proteinExistence type="predicted"/>
<evidence type="ECO:0000256" key="1">
    <source>
        <dbReference type="SAM" id="Phobius"/>
    </source>
</evidence>
<feature type="transmembrane region" description="Helical" evidence="1">
    <location>
        <begin position="7"/>
        <end position="31"/>
    </location>
</feature>
<keyword evidence="1" id="KW-0472">Membrane</keyword>
<evidence type="ECO:0000313" key="2">
    <source>
        <dbReference type="EMBL" id="JAW16348.1"/>
    </source>
</evidence>
<sequence>MQGHRRLRLLIMFIKAVVVVSIQFLLLAGMIRKQDRNNIHCIFPNRLQEVPIFLRVISMEDLWTTER</sequence>
<accession>A0A224Y1H3</accession>
<organism evidence="2">
    <name type="scientific">Panstrongylus lignarius</name>
    <dbReference type="NCBI Taxonomy" id="156445"/>
    <lineage>
        <taxon>Eukaryota</taxon>
        <taxon>Metazoa</taxon>
        <taxon>Ecdysozoa</taxon>
        <taxon>Arthropoda</taxon>
        <taxon>Hexapoda</taxon>
        <taxon>Insecta</taxon>
        <taxon>Pterygota</taxon>
        <taxon>Neoptera</taxon>
        <taxon>Paraneoptera</taxon>
        <taxon>Hemiptera</taxon>
        <taxon>Heteroptera</taxon>
        <taxon>Panheteroptera</taxon>
        <taxon>Cimicomorpha</taxon>
        <taxon>Reduviidae</taxon>
        <taxon>Triatominae</taxon>
        <taxon>Panstrongylus</taxon>
    </lineage>
</organism>
<name>A0A224Y1H3_9HEMI</name>
<dbReference type="AlphaFoldDB" id="A0A224Y1H3"/>